<evidence type="ECO:0000259" key="4">
    <source>
        <dbReference type="Pfam" id="PF10502"/>
    </source>
</evidence>
<dbReference type="OrthoDB" id="150137at2"/>
<reference evidence="5" key="1">
    <citation type="submission" date="2018-10" db="EMBL/GenBank/DDBJ databases">
        <title>Acidithiobacillus sulfuriphilus sp. nov.: an extremely acidophilic sulfur-oxidizing chemolithotroph isolated from a neutral pH environment.</title>
        <authorList>
            <person name="Falagan C."/>
            <person name="Moya-Beltran A."/>
            <person name="Quatrini R."/>
            <person name="Johnson D.B."/>
        </authorList>
    </citation>
    <scope>NUCLEOTIDE SEQUENCE [LARGE SCALE GENOMIC DNA]</scope>
    <source>
        <strain evidence="5">CJ-2</strain>
    </source>
</reference>
<evidence type="ECO:0000256" key="1">
    <source>
        <dbReference type="ARBA" id="ARBA00009370"/>
    </source>
</evidence>
<dbReference type="PANTHER" id="PTHR43390:SF1">
    <property type="entry name" value="CHLOROPLAST PROCESSING PEPTIDASE"/>
    <property type="match status" value="1"/>
</dbReference>
<accession>A0A3M8QNE0</accession>
<evidence type="ECO:0000256" key="2">
    <source>
        <dbReference type="ARBA" id="ARBA00019232"/>
    </source>
</evidence>
<comment type="catalytic activity">
    <reaction evidence="3">
        <text>Cleavage of hydrophobic, N-terminal signal or leader sequences from secreted and periplasmic proteins.</text>
        <dbReference type="EC" id="3.4.21.89"/>
    </reaction>
</comment>
<organism evidence="5">
    <name type="scientific">Acidithiobacillus sulfuriphilus</name>
    <dbReference type="NCBI Taxonomy" id="1867749"/>
    <lineage>
        <taxon>Bacteria</taxon>
        <taxon>Pseudomonadati</taxon>
        <taxon>Pseudomonadota</taxon>
        <taxon>Acidithiobacillia</taxon>
        <taxon>Acidithiobacillales</taxon>
        <taxon>Acidithiobacillaceae</taxon>
        <taxon>Acidithiobacillus</taxon>
    </lineage>
</organism>
<dbReference type="EMBL" id="RIZI01000195">
    <property type="protein sequence ID" value="RNF57769.1"/>
    <property type="molecule type" value="Genomic_DNA"/>
</dbReference>
<comment type="similarity">
    <text evidence="1 3">Belongs to the peptidase S26 family.</text>
</comment>
<dbReference type="GO" id="GO:0004252">
    <property type="term" value="F:serine-type endopeptidase activity"/>
    <property type="evidence" value="ECO:0007669"/>
    <property type="project" value="InterPro"/>
</dbReference>
<dbReference type="GO" id="GO:0016020">
    <property type="term" value="C:membrane"/>
    <property type="evidence" value="ECO:0007669"/>
    <property type="project" value="UniProtKB-SubCell"/>
</dbReference>
<dbReference type="PRINTS" id="PR00727">
    <property type="entry name" value="LEADERPTASE"/>
</dbReference>
<dbReference type="CDD" id="cd06530">
    <property type="entry name" value="S26_SPase_I"/>
    <property type="match status" value="1"/>
</dbReference>
<dbReference type="RefSeq" id="WP_123106178.1">
    <property type="nucleotide sequence ID" value="NZ_CP127527.1"/>
</dbReference>
<dbReference type="GO" id="GO:0006465">
    <property type="term" value="P:signal peptide processing"/>
    <property type="evidence" value="ECO:0007669"/>
    <property type="project" value="InterPro"/>
</dbReference>
<dbReference type="EC" id="3.4.21.89" evidence="3"/>
<dbReference type="InterPro" id="IPR000223">
    <property type="entry name" value="Pept_S26A_signal_pept_1"/>
</dbReference>
<feature type="domain" description="Peptidase S26" evidence="4">
    <location>
        <begin position="31"/>
        <end position="200"/>
    </location>
</feature>
<dbReference type="InterPro" id="IPR019533">
    <property type="entry name" value="Peptidase_S26"/>
</dbReference>
<sequence>MSTSATTKTINLKSAVIMAAASLLLLQASYSYGWDPVFVSKKSGSMLPTIKQGSMFVIGHPGRYSKISSGDMLAFFYPKNIKETFIDRVVATPGEVIKINGNTLYINGNLIPQKYIGTFNYRPEGQGAEGMVIPTKEYEQELGGHHFHIIEFDTPEAQMNFGPYKVPNDCYFVMGDNRDNVNDSRFWGCVPKQNILGKIHLYKLKKQ</sequence>
<dbReference type="Pfam" id="PF10502">
    <property type="entry name" value="Peptidase_S26"/>
    <property type="match status" value="1"/>
</dbReference>
<comment type="subcellular location">
    <subcellularLocation>
        <location evidence="3">Membrane</location>
        <topology evidence="3">Single-pass type II membrane protein</topology>
    </subcellularLocation>
</comment>
<dbReference type="NCBIfam" id="TIGR02227">
    <property type="entry name" value="sigpep_I_bact"/>
    <property type="match status" value="1"/>
</dbReference>
<dbReference type="GO" id="GO:0009003">
    <property type="term" value="F:signal peptidase activity"/>
    <property type="evidence" value="ECO:0007669"/>
    <property type="project" value="UniProtKB-EC"/>
</dbReference>
<dbReference type="InterPro" id="IPR036286">
    <property type="entry name" value="LexA/Signal_pep-like_sf"/>
</dbReference>
<evidence type="ECO:0000256" key="3">
    <source>
        <dbReference type="RuleBase" id="RU362042"/>
    </source>
</evidence>
<dbReference type="AlphaFoldDB" id="A0A3M8QNE0"/>
<gene>
    <name evidence="5" type="primary">lepB</name>
    <name evidence="5" type="ORF">EC580_14165</name>
</gene>
<name>A0A3M8QNE0_9PROT</name>
<comment type="caution">
    <text evidence="5">The sequence shown here is derived from an EMBL/GenBank/DDBJ whole genome shotgun (WGS) entry which is preliminary data.</text>
</comment>
<keyword evidence="3 5" id="KW-0378">Hydrolase</keyword>
<dbReference type="PANTHER" id="PTHR43390">
    <property type="entry name" value="SIGNAL PEPTIDASE I"/>
    <property type="match status" value="1"/>
</dbReference>
<protein>
    <recommendedName>
        <fullName evidence="2 3">Signal peptidase I</fullName>
        <ecNumber evidence="3">3.4.21.89</ecNumber>
    </recommendedName>
</protein>
<keyword evidence="3" id="KW-0645">Protease</keyword>
<proteinExistence type="inferred from homology"/>
<evidence type="ECO:0000313" key="5">
    <source>
        <dbReference type="EMBL" id="RNF57769.1"/>
    </source>
</evidence>
<dbReference type="Gene3D" id="2.10.109.10">
    <property type="entry name" value="Umud Fragment, subunit A"/>
    <property type="match status" value="1"/>
</dbReference>
<dbReference type="SUPFAM" id="SSF51306">
    <property type="entry name" value="LexA/Signal peptidase"/>
    <property type="match status" value="1"/>
</dbReference>